<evidence type="ECO:0000313" key="2">
    <source>
        <dbReference type="EMBL" id="CAD8740966.1"/>
    </source>
</evidence>
<protein>
    <recommendedName>
        <fullName evidence="3">Centriolar and ciliogenesis-associated protein HYLS1 C-terminal domain-containing protein</fullName>
    </recommendedName>
</protein>
<evidence type="ECO:0008006" key="3">
    <source>
        <dbReference type="Google" id="ProtNLM"/>
    </source>
</evidence>
<sequence>MSTPLSVTMEQVRKHLDDLGYTDVPAQVLADFTTELAARVAGSAEMSDLPQENPNQGPLRPRTASETNRFVRKRGTRVGGKPAETTARDAVDSAERGRGSGEENFDVRQVAGGMLRMEGSMAGCVRSVGSSSFIRPQTTSTGRPKRSDPVAAYQRVKDEWRDCPSVTGSKKASAPHVASIAKPKDKQIWKSQHPLNNSEGTDRSYVVPSMKPRVKEMCQVRDSLKWNEVYQPRKTDRVLANEAVRSYVTPDEKRRDDVRWQTRVMMNSAS</sequence>
<accession>A0A6U5BMD7</accession>
<feature type="compositionally biased region" description="Polar residues" evidence="1">
    <location>
        <begin position="189"/>
        <end position="199"/>
    </location>
</feature>
<dbReference type="EMBL" id="HBFK01012402">
    <property type="protein sequence ID" value="CAD8740966.1"/>
    <property type="molecule type" value="Transcribed_RNA"/>
</dbReference>
<proteinExistence type="predicted"/>
<feature type="region of interest" description="Disordered" evidence="1">
    <location>
        <begin position="163"/>
        <end position="204"/>
    </location>
</feature>
<feature type="region of interest" description="Disordered" evidence="1">
    <location>
        <begin position="43"/>
        <end position="106"/>
    </location>
</feature>
<evidence type="ECO:0000256" key="1">
    <source>
        <dbReference type="SAM" id="MobiDB-lite"/>
    </source>
</evidence>
<name>A0A6U5BMD7_HEMAN</name>
<reference evidence="2" key="1">
    <citation type="submission" date="2021-01" db="EMBL/GenBank/DDBJ databases">
        <authorList>
            <person name="Corre E."/>
            <person name="Pelletier E."/>
            <person name="Niang G."/>
            <person name="Scheremetjew M."/>
            <person name="Finn R."/>
            <person name="Kale V."/>
            <person name="Holt S."/>
            <person name="Cochrane G."/>
            <person name="Meng A."/>
            <person name="Brown T."/>
            <person name="Cohen L."/>
        </authorList>
    </citation>
    <scope>NUCLEOTIDE SEQUENCE</scope>
    <source>
        <strain evidence="2">CCMP441</strain>
    </source>
</reference>
<organism evidence="2">
    <name type="scientific">Hemiselmis andersenii</name>
    <name type="common">Cryptophyte alga</name>
    <dbReference type="NCBI Taxonomy" id="464988"/>
    <lineage>
        <taxon>Eukaryota</taxon>
        <taxon>Cryptophyceae</taxon>
        <taxon>Cryptomonadales</taxon>
        <taxon>Hemiselmidaceae</taxon>
        <taxon>Hemiselmis</taxon>
    </lineage>
</organism>
<gene>
    <name evidence="2" type="ORF">HAND1043_LOCUS7458</name>
</gene>
<feature type="compositionally biased region" description="Basic and acidic residues" evidence="1">
    <location>
        <begin position="86"/>
        <end position="101"/>
    </location>
</feature>
<dbReference type="AlphaFoldDB" id="A0A6U5BMD7"/>